<dbReference type="KEGG" id="pex:IZT61_16110"/>
<dbReference type="Proteomes" id="UP000594759">
    <property type="component" value="Chromosome"/>
</dbReference>
<gene>
    <name evidence="1" type="ORF">IZT61_16110</name>
</gene>
<evidence type="ECO:0008006" key="3">
    <source>
        <dbReference type="Google" id="ProtNLM"/>
    </source>
</evidence>
<name>A0A7U3Q4S4_9SPHI</name>
<evidence type="ECO:0000313" key="2">
    <source>
        <dbReference type="Proteomes" id="UP000594759"/>
    </source>
</evidence>
<reference evidence="1 2" key="1">
    <citation type="submission" date="2020-11" db="EMBL/GenBank/DDBJ databases">
        <title>Pedobacter endophytica, an endophytic bacteria isolated form Carex pumila.</title>
        <authorList>
            <person name="Peng Y."/>
            <person name="Jiang L."/>
            <person name="Lee J."/>
        </authorList>
    </citation>
    <scope>NUCLEOTIDE SEQUENCE [LARGE SCALE GENOMIC DNA]</scope>
    <source>
        <strain evidence="1 2">JBR3-12</strain>
    </source>
</reference>
<dbReference type="RefSeq" id="WP_196098070.1">
    <property type="nucleotide sequence ID" value="NZ_CP064939.1"/>
</dbReference>
<accession>A0A7U3Q4S4</accession>
<protein>
    <recommendedName>
        <fullName evidence="3">Response regulatory domain-containing protein</fullName>
    </recommendedName>
</protein>
<organism evidence="1 2">
    <name type="scientific">Pedobacter endophyticus</name>
    <dbReference type="NCBI Taxonomy" id="2789740"/>
    <lineage>
        <taxon>Bacteria</taxon>
        <taxon>Pseudomonadati</taxon>
        <taxon>Bacteroidota</taxon>
        <taxon>Sphingobacteriia</taxon>
        <taxon>Sphingobacteriales</taxon>
        <taxon>Sphingobacteriaceae</taxon>
        <taxon>Pedobacter</taxon>
    </lineage>
</organism>
<sequence>MKFETMIKPNIPIARCLIVDADCFAANKVEKCLVALPWIRLLGIVSDAGGARAVLSENQSLDVIFFGTGVNNAHAFEIAAALRDHVTCMVFIGDNNESALKAFQVGGDHFVQRRLLVSDFTKTLGELIIKKLDSAEKINVSNGNLWIPLQTGNSTNQFL</sequence>
<keyword evidence="2" id="KW-1185">Reference proteome</keyword>
<dbReference type="EMBL" id="CP064939">
    <property type="protein sequence ID" value="QPH38593.1"/>
    <property type="molecule type" value="Genomic_DNA"/>
</dbReference>
<dbReference type="AlphaFoldDB" id="A0A7U3Q4S4"/>
<evidence type="ECO:0000313" key="1">
    <source>
        <dbReference type="EMBL" id="QPH38593.1"/>
    </source>
</evidence>
<proteinExistence type="predicted"/>